<dbReference type="Proteomes" id="UP000651452">
    <property type="component" value="Unassembled WGS sequence"/>
</dbReference>
<keyword evidence="2" id="KW-1185">Reference proteome</keyword>
<name>A0A8H7MFX2_9PLEO</name>
<sequence>MDFEYRPISGSRTSRGIFVHNASFHDSIEVLFAIAGARHSAASAVLPSGISHRNNNVKIHGAPSRATVQQGVHLQSLSPSLESFLKLKKRFLFCITASPSQLSTCRNFVTRTVQTDLQAFNTTSMFRAIPKNVWKQPLDLKLHTTDEGELLVPFTRYVLQSEQTRRSSLAFLRFPDLPEELQLHIIGLCDVPTLFQLMHTSSRVRAEAEKLFFSSPDAWFCVDADWILRGCYAGDTLYDTRFLPFIEQLEIRLRWMNEDYWMSNHHCYGDQPEEVQAMPADRLEERMQEFWQNIRTHFPRVKRVTLCESYLRTRSELPPDIFRKLAHLCTPNIEVLFSFLKAQKRRDLRAERSMWQQIKKIKHVSAIREWTEIPPQVKIRVILPNKLFSGFLGAYENQRYKHYLHFQHEYTTFVMLTAAIEAHHFNGHHDPFQCPAPECEAQFDQPGEFTTHVIEESEHRKYIEPPTPLKALFNENGVRLKLWRQNRDRAWVAFREQWGWEGTAERRATEQAALYQIENDPLYAQRRPAHDSFILNAVLDALDGIV</sequence>
<comment type="caution">
    <text evidence="1">The sequence shown here is derived from an EMBL/GenBank/DDBJ whole genome shotgun (WGS) entry which is preliminary data.</text>
</comment>
<reference evidence="1" key="1">
    <citation type="submission" date="2018-12" db="EMBL/GenBank/DDBJ databases">
        <authorList>
            <person name="Syme R.A."/>
            <person name="Farfan-Caceres L."/>
            <person name="Lichtenzveig J."/>
        </authorList>
    </citation>
    <scope>NUCLEOTIDE SEQUENCE</scope>
    <source>
        <strain evidence="1">Al4</strain>
    </source>
</reference>
<evidence type="ECO:0000313" key="1">
    <source>
        <dbReference type="EMBL" id="KAF9693533.1"/>
    </source>
</evidence>
<dbReference type="EMBL" id="RZGK01000015">
    <property type="protein sequence ID" value="KAF9693533.1"/>
    <property type="molecule type" value="Genomic_DNA"/>
</dbReference>
<dbReference type="OrthoDB" id="5397557at2759"/>
<dbReference type="AlphaFoldDB" id="A0A8H7MFX2"/>
<proteinExistence type="predicted"/>
<gene>
    <name evidence="1" type="ORF">EKO04_008285</name>
</gene>
<reference evidence="1" key="2">
    <citation type="submission" date="2020-09" db="EMBL/GenBank/DDBJ databases">
        <title>Reference genome assembly for Australian Ascochyta lentis isolate Al4.</title>
        <authorList>
            <person name="Lee R.C."/>
            <person name="Farfan-Caceres L.M."/>
            <person name="Debler J.W."/>
            <person name="Williams A.H."/>
            <person name="Henares B.M."/>
        </authorList>
    </citation>
    <scope>NUCLEOTIDE SEQUENCE</scope>
    <source>
        <strain evidence="1">Al4</strain>
    </source>
</reference>
<evidence type="ECO:0000313" key="2">
    <source>
        <dbReference type="Proteomes" id="UP000651452"/>
    </source>
</evidence>
<accession>A0A8H7MFX2</accession>
<dbReference type="CDD" id="cd09917">
    <property type="entry name" value="F-box_SF"/>
    <property type="match status" value="1"/>
</dbReference>
<organism evidence="1 2">
    <name type="scientific">Ascochyta lentis</name>
    <dbReference type="NCBI Taxonomy" id="205686"/>
    <lineage>
        <taxon>Eukaryota</taxon>
        <taxon>Fungi</taxon>
        <taxon>Dikarya</taxon>
        <taxon>Ascomycota</taxon>
        <taxon>Pezizomycotina</taxon>
        <taxon>Dothideomycetes</taxon>
        <taxon>Pleosporomycetidae</taxon>
        <taxon>Pleosporales</taxon>
        <taxon>Pleosporineae</taxon>
        <taxon>Didymellaceae</taxon>
        <taxon>Ascochyta</taxon>
    </lineage>
</organism>
<protein>
    <submittedName>
        <fullName evidence="1">Uncharacterized protein</fullName>
    </submittedName>
</protein>